<dbReference type="PANTHER" id="PTHR43355:SF2">
    <property type="entry name" value="FLAVIN REDUCTASE (NADPH)"/>
    <property type="match status" value="1"/>
</dbReference>
<evidence type="ECO:0000259" key="1">
    <source>
        <dbReference type="Pfam" id="PF13460"/>
    </source>
</evidence>
<dbReference type="Gene3D" id="3.40.50.720">
    <property type="entry name" value="NAD(P)-binding Rossmann-like Domain"/>
    <property type="match status" value="1"/>
</dbReference>
<reference evidence="2 3" key="1">
    <citation type="journal article" date="2015" name="Genome Announc.">
        <title>Expanding the biotechnology potential of lactobacilli through comparative genomics of 213 strains and associated genera.</title>
        <authorList>
            <person name="Sun Z."/>
            <person name="Harris H.M."/>
            <person name="McCann A."/>
            <person name="Guo C."/>
            <person name="Argimon S."/>
            <person name="Zhang W."/>
            <person name="Yang X."/>
            <person name="Jeffery I.B."/>
            <person name="Cooney J.C."/>
            <person name="Kagawa T.F."/>
            <person name="Liu W."/>
            <person name="Song Y."/>
            <person name="Salvetti E."/>
            <person name="Wrobel A."/>
            <person name="Rasinkangas P."/>
            <person name="Parkhill J."/>
            <person name="Rea M.C."/>
            <person name="O'Sullivan O."/>
            <person name="Ritari J."/>
            <person name="Douillard F.P."/>
            <person name="Paul Ross R."/>
            <person name="Yang R."/>
            <person name="Briner A.E."/>
            <person name="Felis G.E."/>
            <person name="de Vos W.M."/>
            <person name="Barrangou R."/>
            <person name="Klaenhammer T.R."/>
            <person name="Caufield P.W."/>
            <person name="Cui Y."/>
            <person name="Zhang H."/>
            <person name="O'Toole P.W."/>
        </authorList>
    </citation>
    <scope>NUCLEOTIDE SEQUENCE [LARGE SCALE GENOMIC DNA]</scope>
    <source>
        <strain evidence="2 3">DSM 23026</strain>
    </source>
</reference>
<protein>
    <recommendedName>
        <fullName evidence="1">NAD(P)-binding domain-containing protein</fullName>
    </recommendedName>
</protein>
<gene>
    <name evidence="2" type="ORF">IV88_GL000241</name>
</gene>
<sequence length="212" mass="23488">MTNVLIIGATGTIAQFTREFLEDDATIKVFPYVRNIDKLDNQSNAIVGDATDESQLVEAIRNNHIDIVYSNLGPYHMVEMAQSVLGAIQATNVKRIIWIATSGIYDELPASHQELAKEQLGETSDADSYLGDQRLAADMVAESGLDYTIIRPNWLQNGDEVQDVRITHRNDQLSGGPINRITVGSFIADLIRQPNQYIDDSIAVSTDSDEDY</sequence>
<dbReference type="OrthoDB" id="9803892at2"/>
<dbReference type="Proteomes" id="UP000051249">
    <property type="component" value="Unassembled WGS sequence"/>
</dbReference>
<name>A0A0R2NHK9_9LACO</name>
<feature type="domain" description="NAD(P)-binding" evidence="1">
    <location>
        <begin position="8"/>
        <end position="194"/>
    </location>
</feature>
<dbReference type="InterPro" id="IPR016040">
    <property type="entry name" value="NAD(P)-bd_dom"/>
</dbReference>
<dbReference type="InterPro" id="IPR051606">
    <property type="entry name" value="Polyketide_Oxido-like"/>
</dbReference>
<comment type="caution">
    <text evidence="2">The sequence shown here is derived from an EMBL/GenBank/DDBJ whole genome shotgun (WGS) entry which is preliminary data.</text>
</comment>
<dbReference type="GO" id="GO:0004074">
    <property type="term" value="F:biliverdin reductase [NAD(P)H] activity"/>
    <property type="evidence" value="ECO:0007669"/>
    <property type="project" value="TreeGrafter"/>
</dbReference>
<dbReference type="SUPFAM" id="SSF51735">
    <property type="entry name" value="NAD(P)-binding Rossmann-fold domains"/>
    <property type="match status" value="1"/>
</dbReference>
<keyword evidence="3" id="KW-1185">Reference proteome</keyword>
<dbReference type="EMBL" id="JQCQ01000012">
    <property type="protein sequence ID" value="KRO25297.1"/>
    <property type="molecule type" value="Genomic_DNA"/>
</dbReference>
<dbReference type="Pfam" id="PF13460">
    <property type="entry name" value="NAD_binding_10"/>
    <property type="match status" value="1"/>
</dbReference>
<evidence type="ECO:0000313" key="2">
    <source>
        <dbReference type="EMBL" id="KRO25297.1"/>
    </source>
</evidence>
<dbReference type="AlphaFoldDB" id="A0A0R2NHK9"/>
<dbReference type="GO" id="GO:0042602">
    <property type="term" value="F:riboflavin reductase (NADPH) activity"/>
    <property type="evidence" value="ECO:0007669"/>
    <property type="project" value="TreeGrafter"/>
</dbReference>
<dbReference type="PATRIC" id="fig|480391.4.peg.244"/>
<accession>A0A0R2NHK9</accession>
<organism evidence="2 3">
    <name type="scientific">Pediococcus argentinicus</name>
    <dbReference type="NCBI Taxonomy" id="480391"/>
    <lineage>
        <taxon>Bacteria</taxon>
        <taxon>Bacillati</taxon>
        <taxon>Bacillota</taxon>
        <taxon>Bacilli</taxon>
        <taxon>Lactobacillales</taxon>
        <taxon>Lactobacillaceae</taxon>
        <taxon>Pediococcus</taxon>
    </lineage>
</organism>
<proteinExistence type="predicted"/>
<dbReference type="InterPro" id="IPR036291">
    <property type="entry name" value="NAD(P)-bd_dom_sf"/>
</dbReference>
<dbReference type="PANTHER" id="PTHR43355">
    <property type="entry name" value="FLAVIN REDUCTASE (NADPH)"/>
    <property type="match status" value="1"/>
</dbReference>
<dbReference type="RefSeq" id="WP_057799051.1">
    <property type="nucleotide sequence ID" value="NZ_BJZZ01000011.1"/>
</dbReference>
<evidence type="ECO:0000313" key="3">
    <source>
        <dbReference type="Proteomes" id="UP000051249"/>
    </source>
</evidence>